<organism evidence="1 2">
    <name type="scientific">Streptomyces aurantiogriseus</name>
    <dbReference type="NCBI Taxonomy" id="66870"/>
    <lineage>
        <taxon>Bacteria</taxon>
        <taxon>Bacillati</taxon>
        <taxon>Actinomycetota</taxon>
        <taxon>Actinomycetes</taxon>
        <taxon>Kitasatosporales</taxon>
        <taxon>Streptomycetaceae</taxon>
        <taxon>Streptomyces</taxon>
    </lineage>
</organism>
<keyword evidence="2" id="KW-1185">Reference proteome</keyword>
<dbReference type="AlphaFoldDB" id="A0A918FEN2"/>
<accession>A0A918FEN2</accession>
<proteinExistence type="predicted"/>
<comment type="caution">
    <text evidence="1">The sequence shown here is derived from an EMBL/GenBank/DDBJ whole genome shotgun (WGS) entry which is preliminary data.</text>
</comment>
<protein>
    <recommendedName>
        <fullName evidence="3">DUF2283 domain-containing protein</fullName>
    </recommendedName>
</protein>
<sequence>MRVTYDASANMAYIYLVDRIAPGEAVEQVVAGEDTTAVLDLDSQGRVLGIELFDARRRLHPDLLDVAERIG</sequence>
<dbReference type="RefSeq" id="WP_189940259.1">
    <property type="nucleotide sequence ID" value="NZ_BMSX01000013.1"/>
</dbReference>
<gene>
    <name evidence="1" type="ORF">GCM10010251_53210</name>
</gene>
<evidence type="ECO:0000313" key="1">
    <source>
        <dbReference type="EMBL" id="GGR30546.1"/>
    </source>
</evidence>
<name>A0A918FEN2_9ACTN</name>
<dbReference type="Pfam" id="PF10049">
    <property type="entry name" value="DUF2283"/>
    <property type="match status" value="1"/>
</dbReference>
<reference evidence="1" key="2">
    <citation type="submission" date="2020-09" db="EMBL/GenBank/DDBJ databases">
        <authorList>
            <person name="Sun Q."/>
            <person name="Ohkuma M."/>
        </authorList>
    </citation>
    <scope>NUCLEOTIDE SEQUENCE</scope>
    <source>
        <strain evidence="1">JCM 4346</strain>
    </source>
</reference>
<evidence type="ECO:0000313" key="2">
    <source>
        <dbReference type="Proteomes" id="UP000658320"/>
    </source>
</evidence>
<evidence type="ECO:0008006" key="3">
    <source>
        <dbReference type="Google" id="ProtNLM"/>
    </source>
</evidence>
<reference evidence="1" key="1">
    <citation type="journal article" date="2014" name="Int. J. Syst. Evol. Microbiol.">
        <title>Complete genome sequence of Corynebacterium casei LMG S-19264T (=DSM 44701T), isolated from a smear-ripened cheese.</title>
        <authorList>
            <consortium name="US DOE Joint Genome Institute (JGI-PGF)"/>
            <person name="Walter F."/>
            <person name="Albersmeier A."/>
            <person name="Kalinowski J."/>
            <person name="Ruckert C."/>
        </authorList>
    </citation>
    <scope>NUCLEOTIDE SEQUENCE</scope>
    <source>
        <strain evidence="1">JCM 4346</strain>
    </source>
</reference>
<dbReference type="Proteomes" id="UP000658320">
    <property type="component" value="Unassembled WGS sequence"/>
</dbReference>
<dbReference type="InterPro" id="IPR019270">
    <property type="entry name" value="DUF2283"/>
</dbReference>
<dbReference type="EMBL" id="BMSX01000013">
    <property type="protein sequence ID" value="GGR30546.1"/>
    <property type="molecule type" value="Genomic_DNA"/>
</dbReference>